<keyword evidence="1" id="KW-0175">Coiled coil</keyword>
<feature type="transmembrane region" description="Helical" evidence="2">
    <location>
        <begin position="101"/>
        <end position="122"/>
    </location>
</feature>
<feature type="transmembrane region" description="Helical" evidence="2">
    <location>
        <begin position="245"/>
        <end position="266"/>
    </location>
</feature>
<accession>A0A644T795</accession>
<dbReference type="AlphaFoldDB" id="A0A644T795"/>
<feature type="transmembrane region" description="Helical" evidence="2">
    <location>
        <begin position="134"/>
        <end position="153"/>
    </location>
</feature>
<evidence type="ECO:0000256" key="1">
    <source>
        <dbReference type="SAM" id="Coils"/>
    </source>
</evidence>
<protein>
    <recommendedName>
        <fullName evidence="4">Major facilitator superfamily (MFS) profile domain-containing protein</fullName>
    </recommendedName>
</protein>
<reference evidence="3" key="1">
    <citation type="submission" date="2019-08" db="EMBL/GenBank/DDBJ databases">
        <authorList>
            <person name="Kucharzyk K."/>
            <person name="Murdoch R.W."/>
            <person name="Higgins S."/>
            <person name="Loffler F."/>
        </authorList>
    </citation>
    <scope>NUCLEOTIDE SEQUENCE</scope>
</reference>
<proteinExistence type="predicted"/>
<dbReference type="Pfam" id="PF07690">
    <property type="entry name" value="MFS_1"/>
    <property type="match status" value="1"/>
</dbReference>
<dbReference type="PANTHER" id="PTHR23518">
    <property type="entry name" value="C-METHYLTRANSFERASE"/>
    <property type="match status" value="1"/>
</dbReference>
<feature type="transmembrane region" description="Helical" evidence="2">
    <location>
        <begin position="12"/>
        <end position="31"/>
    </location>
</feature>
<keyword evidence="2" id="KW-0812">Transmembrane</keyword>
<name>A0A644T795_9ZZZZ</name>
<keyword evidence="2" id="KW-0472">Membrane</keyword>
<dbReference type="InterPro" id="IPR036259">
    <property type="entry name" value="MFS_trans_sf"/>
</dbReference>
<feature type="transmembrane region" description="Helical" evidence="2">
    <location>
        <begin position="43"/>
        <end position="63"/>
    </location>
</feature>
<evidence type="ECO:0000313" key="3">
    <source>
        <dbReference type="EMBL" id="MPL62367.1"/>
    </source>
</evidence>
<organism evidence="3">
    <name type="scientific">bioreactor metagenome</name>
    <dbReference type="NCBI Taxonomy" id="1076179"/>
    <lineage>
        <taxon>unclassified sequences</taxon>
        <taxon>metagenomes</taxon>
        <taxon>ecological metagenomes</taxon>
    </lineage>
</organism>
<feature type="transmembrane region" description="Helical" evidence="2">
    <location>
        <begin position="75"/>
        <end position="95"/>
    </location>
</feature>
<evidence type="ECO:0000256" key="2">
    <source>
        <dbReference type="SAM" id="Phobius"/>
    </source>
</evidence>
<feature type="transmembrane region" description="Helical" evidence="2">
    <location>
        <begin position="278"/>
        <end position="298"/>
    </location>
</feature>
<dbReference type="GO" id="GO:0022857">
    <property type="term" value="F:transmembrane transporter activity"/>
    <property type="evidence" value="ECO:0007669"/>
    <property type="project" value="InterPro"/>
</dbReference>
<feature type="transmembrane region" description="Helical" evidence="2">
    <location>
        <begin position="340"/>
        <end position="362"/>
    </location>
</feature>
<feature type="transmembrane region" description="Helical" evidence="2">
    <location>
        <begin position="212"/>
        <end position="233"/>
    </location>
</feature>
<feature type="coiled-coil region" evidence="1">
    <location>
        <begin position="390"/>
        <end position="436"/>
    </location>
</feature>
<feature type="transmembrane region" description="Helical" evidence="2">
    <location>
        <begin position="304"/>
        <end position="328"/>
    </location>
</feature>
<evidence type="ECO:0008006" key="4">
    <source>
        <dbReference type="Google" id="ProtNLM"/>
    </source>
</evidence>
<gene>
    <name evidence="3" type="ORF">SDC9_07987</name>
</gene>
<dbReference type="PANTHER" id="PTHR23518:SF2">
    <property type="entry name" value="MAJOR FACILITATOR SUPERFAMILY TRANSPORTER"/>
    <property type="match status" value="1"/>
</dbReference>
<feature type="transmembrane region" description="Helical" evidence="2">
    <location>
        <begin position="159"/>
        <end position="181"/>
    </location>
</feature>
<comment type="caution">
    <text evidence="3">The sequence shown here is derived from an EMBL/GenBank/DDBJ whole genome shotgun (WGS) entry which is preliminary data.</text>
</comment>
<dbReference type="SUPFAM" id="SSF103473">
    <property type="entry name" value="MFS general substrate transporter"/>
    <property type="match status" value="1"/>
</dbReference>
<feature type="transmembrane region" description="Helical" evidence="2">
    <location>
        <begin position="368"/>
        <end position="387"/>
    </location>
</feature>
<dbReference type="EMBL" id="VSSQ01000017">
    <property type="protein sequence ID" value="MPL62367.1"/>
    <property type="molecule type" value="Genomic_DNA"/>
</dbReference>
<keyword evidence="2" id="KW-1133">Transmembrane helix</keyword>
<dbReference type="InterPro" id="IPR011701">
    <property type="entry name" value="MFS"/>
</dbReference>
<sequence length="442" mass="50206">MESKQKKRLLGVIYLVVALYALHNFSVYFIFSDFLDQYFSKVTLSIIFAGGAFLAIVISNFLGKIIRKFTNFRTLLLVSITQFIIVLTLSLANYINLYSLAIFAVLYLTFSTLIWVSINIFIEQFSEDENTGSIRGTILTIYNFLSITTPFLSASIFNYIGYTGSFILSGLALLPLTYIVATSFKQVKEPKYETKNLVDGIKTVAKNKNMSGVIASSFALNSFYAVVNIYLILYLTETLGMSTTIFVGIITPITLIPFIIIPYRLGKYSDSIFGEKKLMLFGISLLSIILVSIFVFNISTNNPIIWIILLFLARFGASVAETENYAYFYRKVDGKDTGMIALFQNMFNVGFLFVSVSGAVLLKIFNGNLTSIFFVVGIFGFLSLFLISKISNQEMQKEKIEEKKKTVNKKIHYEEIKKENKAEKEWQEQVEEERKKKVEIWA</sequence>
<dbReference type="Gene3D" id="1.20.1250.20">
    <property type="entry name" value="MFS general substrate transporter like domains"/>
    <property type="match status" value="2"/>
</dbReference>